<dbReference type="RefSeq" id="WP_163177486.1">
    <property type="nucleotide sequence ID" value="NZ_JAAIWM010000001.1"/>
</dbReference>
<sequence>MTKRTLFYVVVLLQVMLLLVMSASFYAIDWFGKEIRLKTEPVDPRDIFYGDYVVLQYSISTIPKKLYIDSEELAYEQQVYVVLEQEGEYYQAITVSTKEPELEDHQVTLKGRYIYDFDEDELFIEYGLERYFIPEGTGKELEEQRGNMEAYIKIAPWGQMKIDRLEMITP</sequence>
<feature type="transmembrane region" description="Helical" evidence="1">
    <location>
        <begin position="6"/>
        <end position="28"/>
    </location>
</feature>
<gene>
    <name evidence="2" type="ORF">G4D63_02830</name>
</gene>
<accession>A0A6M0Q2W1</accession>
<dbReference type="AlphaFoldDB" id="A0A6M0Q2W1"/>
<keyword evidence="1" id="KW-1133">Transmembrane helix</keyword>
<name>A0A6M0Q2W1_9BACI</name>
<dbReference type="EMBL" id="JAAIWM010000001">
    <property type="protein sequence ID" value="NEY70667.1"/>
    <property type="molecule type" value="Genomic_DNA"/>
</dbReference>
<keyword evidence="1" id="KW-0812">Transmembrane</keyword>
<protein>
    <submittedName>
        <fullName evidence="2">GDYXXLXY domain-containing protein</fullName>
    </submittedName>
</protein>
<evidence type="ECO:0000313" key="2">
    <source>
        <dbReference type="EMBL" id="NEY70667.1"/>
    </source>
</evidence>
<keyword evidence="3" id="KW-1185">Reference proteome</keyword>
<dbReference type="InterPro" id="IPR025833">
    <property type="entry name" value="GDYXXLXY"/>
</dbReference>
<dbReference type="Pfam" id="PF14345">
    <property type="entry name" value="GDYXXLXY"/>
    <property type="match status" value="1"/>
</dbReference>
<evidence type="ECO:0000256" key="1">
    <source>
        <dbReference type="SAM" id="Phobius"/>
    </source>
</evidence>
<proteinExistence type="predicted"/>
<reference evidence="2 3" key="1">
    <citation type="submission" date="2020-02" db="EMBL/GenBank/DDBJ databases">
        <title>Bacillus aquiflavi sp. nov., isolated from yellow water of strong flavor Chinese baijiu in Yibin region of China.</title>
        <authorList>
            <person name="Xie J."/>
        </authorList>
    </citation>
    <scope>NUCLEOTIDE SEQUENCE [LARGE SCALE GENOMIC DNA]</scope>
    <source>
        <strain evidence="2 3">SA4</strain>
    </source>
</reference>
<evidence type="ECO:0000313" key="3">
    <source>
        <dbReference type="Proteomes" id="UP000481043"/>
    </source>
</evidence>
<organism evidence="2 3">
    <name type="scientific">Bacillus mesophilus</name>
    <dbReference type="NCBI Taxonomy" id="1808955"/>
    <lineage>
        <taxon>Bacteria</taxon>
        <taxon>Bacillati</taxon>
        <taxon>Bacillota</taxon>
        <taxon>Bacilli</taxon>
        <taxon>Bacillales</taxon>
        <taxon>Bacillaceae</taxon>
        <taxon>Bacillus</taxon>
    </lineage>
</organism>
<comment type="caution">
    <text evidence="2">The sequence shown here is derived from an EMBL/GenBank/DDBJ whole genome shotgun (WGS) entry which is preliminary data.</text>
</comment>
<keyword evidence="1" id="KW-0472">Membrane</keyword>
<dbReference type="Proteomes" id="UP000481043">
    <property type="component" value="Unassembled WGS sequence"/>
</dbReference>